<dbReference type="NCBIfam" id="NF000355">
    <property type="entry name" value="ribo_prot_ABC_F"/>
    <property type="match status" value="1"/>
</dbReference>
<dbReference type="OrthoDB" id="9760950at2"/>
<dbReference type="GO" id="GO:0005524">
    <property type="term" value="F:ATP binding"/>
    <property type="evidence" value="ECO:0007669"/>
    <property type="project" value="UniProtKB-KW"/>
</dbReference>
<organism evidence="5 6">
    <name type="scientific">Intestinibaculum porci</name>
    <dbReference type="NCBI Taxonomy" id="2487118"/>
    <lineage>
        <taxon>Bacteria</taxon>
        <taxon>Bacillati</taxon>
        <taxon>Bacillota</taxon>
        <taxon>Erysipelotrichia</taxon>
        <taxon>Erysipelotrichales</taxon>
        <taxon>Erysipelotrichaceae</taxon>
        <taxon>Intestinibaculum</taxon>
    </lineage>
</organism>
<dbReference type="EMBL" id="AP019309">
    <property type="protein sequence ID" value="BBH26388.1"/>
    <property type="molecule type" value="Genomic_DNA"/>
</dbReference>
<proteinExistence type="predicted"/>
<dbReference type="Pfam" id="PF00005">
    <property type="entry name" value="ABC_tran"/>
    <property type="match status" value="2"/>
</dbReference>
<dbReference type="PANTHER" id="PTHR42855">
    <property type="entry name" value="ABC TRANSPORTER ATP-BINDING SUBUNIT"/>
    <property type="match status" value="1"/>
</dbReference>
<evidence type="ECO:0000313" key="6">
    <source>
        <dbReference type="Proteomes" id="UP000268059"/>
    </source>
</evidence>
<sequence length="490" mass="55533">MPQIHINHLTFAYEGSQETLFEDLNLHLNCRERYGLIGRNGRGKSTLLKLMAGILPTTAITKDCETRYFPDEVQEDQAETIEVLRRLYPYSEDYEFMIEAEELALAMEKLYQPFAFLSEGEKMKALLAGAFSHDHDFLLIDEPTNHLDALGREVIGRYLQKKTGFILVSHDRHLLDVSVDHIIALNKTSITVTKGNYSSWQDNKDKELADELARHKQLEKEIKRLKKASEKTKNWADAVERSKNGTRNSGLRVDRGFIGHKSAKMMQKSKNTQARVTKSIKEKQHLLKDLESIETLKLAPLDYGNRPLVEGAHLSLGYGEPLFRQLDFTIKSGDRCVIEGANGSGKSTIIKTIMGEEHILAGSLKVAAGITIAYVPQNTVLTGLLKDYPQSHRLDSSLFFAILRKMGFPREAFEKACDHLSAGMKKKVLLAHAFSQSAHLYIFDEPLNFIDLDSRMQIEQLILTYKPTLLFVEHDVTFCEHVATKKIVIS</sequence>
<dbReference type="GO" id="GO:0016887">
    <property type="term" value="F:ATP hydrolysis activity"/>
    <property type="evidence" value="ECO:0007669"/>
    <property type="project" value="InterPro"/>
</dbReference>
<feature type="domain" description="ABC transporter" evidence="4">
    <location>
        <begin position="296"/>
        <end position="490"/>
    </location>
</feature>
<name>A0A3G9JQ55_9FIRM</name>
<keyword evidence="1" id="KW-0547">Nucleotide-binding</keyword>
<dbReference type="AlphaFoldDB" id="A0A3G9JQ55"/>
<dbReference type="CDD" id="cd03221">
    <property type="entry name" value="ABCF_EF-3"/>
    <property type="match status" value="2"/>
</dbReference>
<dbReference type="Proteomes" id="UP000268059">
    <property type="component" value="Chromosome"/>
</dbReference>
<keyword evidence="3" id="KW-0175">Coiled coil</keyword>
<evidence type="ECO:0000259" key="4">
    <source>
        <dbReference type="PROSITE" id="PS50893"/>
    </source>
</evidence>
<dbReference type="SMART" id="SM00382">
    <property type="entry name" value="AAA"/>
    <property type="match status" value="2"/>
</dbReference>
<gene>
    <name evidence="5" type="ORF">SG0102_13220</name>
</gene>
<evidence type="ECO:0000256" key="2">
    <source>
        <dbReference type="ARBA" id="ARBA00022840"/>
    </source>
</evidence>
<dbReference type="RefSeq" id="WP_125119262.1">
    <property type="nucleotide sequence ID" value="NZ_AP019309.1"/>
</dbReference>
<keyword evidence="2" id="KW-0067">ATP-binding</keyword>
<dbReference type="PROSITE" id="PS50893">
    <property type="entry name" value="ABC_TRANSPORTER_2"/>
    <property type="match status" value="2"/>
</dbReference>
<accession>A0A3G9JQ55</accession>
<evidence type="ECO:0000256" key="1">
    <source>
        <dbReference type="ARBA" id="ARBA00022741"/>
    </source>
</evidence>
<dbReference type="KEGG" id="ebm:SG0102_13220"/>
<feature type="domain" description="ABC transporter" evidence="4">
    <location>
        <begin position="4"/>
        <end position="212"/>
    </location>
</feature>
<protein>
    <submittedName>
        <fullName evidence="5">Lsa family ABC-F type ribosomal protection protein</fullName>
    </submittedName>
</protein>
<dbReference type="InterPro" id="IPR051309">
    <property type="entry name" value="ABCF_ATPase"/>
</dbReference>
<dbReference type="InterPro" id="IPR003593">
    <property type="entry name" value="AAA+_ATPase"/>
</dbReference>
<dbReference type="PANTHER" id="PTHR42855:SF2">
    <property type="entry name" value="DRUG RESISTANCE ABC TRANSPORTER,ATP-BINDING PROTEIN"/>
    <property type="match status" value="1"/>
</dbReference>
<keyword evidence="6" id="KW-1185">Reference proteome</keyword>
<reference evidence="5 6" key="1">
    <citation type="submission" date="2018-11" db="EMBL/GenBank/DDBJ databases">
        <title>Novel Erysipelotrichaceae bacterium isolated from small intestine of a swine.</title>
        <authorList>
            <person name="Kim J.S."/>
            <person name="Choe H."/>
            <person name="Lee Y.R."/>
            <person name="Kim K.M."/>
            <person name="Park D.S."/>
        </authorList>
    </citation>
    <scope>NUCLEOTIDE SEQUENCE [LARGE SCALE GENOMIC DNA]</scope>
    <source>
        <strain evidence="5 6">SG0102</strain>
    </source>
</reference>
<dbReference type="Gene3D" id="3.40.50.300">
    <property type="entry name" value="P-loop containing nucleotide triphosphate hydrolases"/>
    <property type="match status" value="2"/>
</dbReference>
<dbReference type="InterPro" id="IPR003439">
    <property type="entry name" value="ABC_transporter-like_ATP-bd"/>
</dbReference>
<evidence type="ECO:0000313" key="5">
    <source>
        <dbReference type="EMBL" id="BBH26388.1"/>
    </source>
</evidence>
<dbReference type="InterPro" id="IPR027417">
    <property type="entry name" value="P-loop_NTPase"/>
</dbReference>
<evidence type="ECO:0000256" key="3">
    <source>
        <dbReference type="SAM" id="Coils"/>
    </source>
</evidence>
<dbReference type="SUPFAM" id="SSF52540">
    <property type="entry name" value="P-loop containing nucleoside triphosphate hydrolases"/>
    <property type="match status" value="2"/>
</dbReference>
<dbReference type="InParanoid" id="A0A3G9JQ55"/>
<feature type="coiled-coil region" evidence="3">
    <location>
        <begin position="201"/>
        <end position="235"/>
    </location>
</feature>